<feature type="region of interest" description="Disordered" evidence="1">
    <location>
        <begin position="44"/>
        <end position="69"/>
    </location>
</feature>
<evidence type="ECO:0000313" key="4">
    <source>
        <dbReference type="Proteomes" id="UP000680304"/>
    </source>
</evidence>
<evidence type="ECO:0000313" key="3">
    <source>
        <dbReference type="EMBL" id="GIQ65154.1"/>
    </source>
</evidence>
<evidence type="ECO:0000259" key="2">
    <source>
        <dbReference type="Pfam" id="PF14344"/>
    </source>
</evidence>
<gene>
    <name evidence="3" type="ORF">PACILC2_37220</name>
</gene>
<sequence length="308" mass="32994">MLAEYYKYSNPELHEFYYRKHFKTLRKLAEWIERYGDPFDSAANQTRGQESYPGVYSAAGPGPGSPSLGPPPYPGFGKYGAGYIPGYGQYGAPVYGKGPPFGLPPQYAPGMTRAEQAPARVRLLHASPDTSAVDIYVNGSAVATSVSFKDVTPYLNVQPGTYQLEIRPADNGTARLFQALTVQEGNAYTVAAGGNAGQLKLFVYEDNLAPVSGKSSLRFIHLAPNTPGIDISSKNGPLLFKTEGFGAATAYTNLKPGKVDLQIVTSGETRTMLEINGVSLQEDSVYTILAVGLGDGNPPIEALLLKDI</sequence>
<dbReference type="InterPro" id="IPR025510">
    <property type="entry name" value="DUF4397"/>
</dbReference>
<accession>A0ABQ4NA94</accession>
<dbReference type="RefSeq" id="WP_213529653.1">
    <property type="nucleotide sequence ID" value="NZ_BOVJ01000122.1"/>
</dbReference>
<keyword evidence="4" id="KW-1185">Reference proteome</keyword>
<evidence type="ECO:0000256" key="1">
    <source>
        <dbReference type="SAM" id="MobiDB-lite"/>
    </source>
</evidence>
<reference evidence="3 4" key="1">
    <citation type="submission" date="2021-04" db="EMBL/GenBank/DDBJ databases">
        <title>Draft genome sequence of Paenibacillus cisolokensis, LC2-13A.</title>
        <authorList>
            <person name="Uke A."/>
            <person name="Chhe C."/>
            <person name="Baramee S."/>
            <person name="Kosugi A."/>
        </authorList>
    </citation>
    <scope>NUCLEOTIDE SEQUENCE [LARGE SCALE GENOMIC DNA]</scope>
    <source>
        <strain evidence="3 4">LC2-13A</strain>
    </source>
</reference>
<organism evidence="3 4">
    <name type="scientific">Paenibacillus cisolokensis</name>
    <dbReference type="NCBI Taxonomy" id="1658519"/>
    <lineage>
        <taxon>Bacteria</taxon>
        <taxon>Bacillati</taxon>
        <taxon>Bacillota</taxon>
        <taxon>Bacilli</taxon>
        <taxon>Bacillales</taxon>
        <taxon>Paenibacillaceae</taxon>
        <taxon>Paenibacillus</taxon>
    </lineage>
</organism>
<name>A0ABQ4NA94_9BACL</name>
<comment type="caution">
    <text evidence="3">The sequence shown here is derived from an EMBL/GenBank/DDBJ whole genome shotgun (WGS) entry which is preliminary data.</text>
</comment>
<feature type="domain" description="DUF4397" evidence="2">
    <location>
        <begin position="119"/>
        <end position="231"/>
    </location>
</feature>
<proteinExistence type="predicted"/>
<dbReference type="Pfam" id="PF14344">
    <property type="entry name" value="DUF4397"/>
    <property type="match status" value="1"/>
</dbReference>
<dbReference type="EMBL" id="BOVJ01000122">
    <property type="protein sequence ID" value="GIQ65154.1"/>
    <property type="molecule type" value="Genomic_DNA"/>
</dbReference>
<dbReference type="Proteomes" id="UP000680304">
    <property type="component" value="Unassembled WGS sequence"/>
</dbReference>
<protein>
    <recommendedName>
        <fullName evidence="2">DUF4397 domain-containing protein</fullName>
    </recommendedName>
</protein>